<protein>
    <submittedName>
        <fullName evidence="2">Tyrosyl-tRNA deacylase</fullName>
    </submittedName>
</protein>
<sequence length="596" mass="65797">MSELTPFISRRALIEKNIRQELATHGASQPLNLPTVDSPLVTHYVNRIEGSYDSSRAKIDTDHAIDLLYIAYNTTPQRNGDIRVKISSIMNNLIKAQQESERQIKAASNAASRLTRKLNRGLTGWTAAKETGDIAQIKRFVNKELMEMANEIKNSAMAVNASLQTIVDRYDCIIDDTHEVTASSEMALSTTLEANEKIRQEILQHKARSKQLESLIADMQQQVKRYESLARDYANQAKSSEERAFWAGILRGAAQVISAAMPLAAMAASGGSSSLVAAASVAAGVGKGANGAQGNATGDLIRLKKERSEHRAELALIKEEVDKLQTSISGYQAQKGKEADTGKLKVLENRITEAEGLLVKAKAKYQEAKEHLGSLESALQALASAAGDISDASRAQANNLRQMQLQMLDNADKYETARREQAAELLEVSVLMAGKGSEQEIIELAIRSLNLSVSALKRTREIVVEIAFFFRSFCDFMEVIRQDAQEQIEEFEDAEDIDSSRDYLFSQLCESTDAFFISQTGQWIAVGIVSDHFALTFKDGWSKLNKLSGKYITNDELPAYLTEAAGKLDMIAADRNAASHERQVYLENYRNELNAD</sequence>
<evidence type="ECO:0000313" key="2">
    <source>
        <dbReference type="EMBL" id="AXA23384.1"/>
    </source>
</evidence>
<dbReference type="AlphaFoldDB" id="A0AAD0L440"/>
<evidence type="ECO:0000256" key="1">
    <source>
        <dbReference type="SAM" id="Coils"/>
    </source>
</evidence>
<feature type="coiled-coil region" evidence="1">
    <location>
        <begin position="195"/>
        <end position="243"/>
    </location>
</feature>
<name>A0AAD0L440_PSEPU</name>
<dbReference type="EMBL" id="CP030750">
    <property type="protein sequence ID" value="AXA23384.1"/>
    <property type="molecule type" value="Genomic_DNA"/>
</dbReference>
<organism evidence="2 3">
    <name type="scientific">Pseudomonas putida</name>
    <name type="common">Arthrobacter siderocapsulatus</name>
    <dbReference type="NCBI Taxonomy" id="303"/>
    <lineage>
        <taxon>Bacteria</taxon>
        <taxon>Pseudomonadati</taxon>
        <taxon>Pseudomonadota</taxon>
        <taxon>Gammaproteobacteria</taxon>
        <taxon>Pseudomonadales</taxon>
        <taxon>Pseudomonadaceae</taxon>
        <taxon>Pseudomonas</taxon>
    </lineage>
</organism>
<proteinExistence type="predicted"/>
<reference evidence="2 3" key="1">
    <citation type="submission" date="2018-06" db="EMBL/GenBank/DDBJ databases">
        <title>The genome of Pseudomonas putida NX-1, a lignin degrader.</title>
        <authorList>
            <person name="Xu Z."/>
        </authorList>
    </citation>
    <scope>NUCLEOTIDE SEQUENCE [LARGE SCALE GENOMIC DNA]</scope>
    <source>
        <strain evidence="2 3">NX-1</strain>
    </source>
</reference>
<dbReference type="Proteomes" id="UP000251617">
    <property type="component" value="Chromosome"/>
</dbReference>
<keyword evidence="1" id="KW-0175">Coiled coil</keyword>
<accession>A0AAD0L440</accession>
<feature type="coiled-coil region" evidence="1">
    <location>
        <begin position="90"/>
        <end position="117"/>
    </location>
</feature>
<gene>
    <name evidence="2" type="ORF">C1S65_04350</name>
</gene>
<dbReference type="RefSeq" id="WP_112897323.1">
    <property type="nucleotide sequence ID" value="NZ_CP030750.1"/>
</dbReference>
<evidence type="ECO:0000313" key="3">
    <source>
        <dbReference type="Proteomes" id="UP000251617"/>
    </source>
</evidence>
<feature type="coiled-coil region" evidence="1">
    <location>
        <begin position="300"/>
        <end position="385"/>
    </location>
</feature>